<feature type="transmembrane region" description="Helical" evidence="6">
    <location>
        <begin position="52"/>
        <end position="71"/>
    </location>
</feature>
<evidence type="ECO:0000256" key="6">
    <source>
        <dbReference type="SAM" id="Phobius"/>
    </source>
</evidence>
<dbReference type="GO" id="GO:0005886">
    <property type="term" value="C:plasma membrane"/>
    <property type="evidence" value="ECO:0007669"/>
    <property type="project" value="UniProtKB-ARBA"/>
</dbReference>
<sequence length="234" mass="27185">MSFKASKPDARILILQIVIASILEFGFHSIYAIIALFFVIDSLLSYWYGIKVFVKRFLIYVIMWGMIWGFTTINIPILSIIFPPFLMMMIKVYPIYLLLRLLVDKAPMNELLYVLDRIHISKSLSIPLMIVYRYVPTIIQEIHYINESLKIRGLNLSFSNLKCLIRTLENYMVPLLFRSEKISEELSAASLCKGLSIGRKRTCCTDVRFTKEDYLYLSGMTVVTVALFFLNFLT</sequence>
<reference evidence="8 9" key="2">
    <citation type="submission" date="2020-02" db="EMBL/GenBank/DDBJ databases">
        <authorList>
            <person name="Kociolek L.K."/>
            <person name="Ozer E.A."/>
        </authorList>
    </citation>
    <scope>NUCLEOTIDE SEQUENCE [LARGE SCALE GENOMIC DNA]</scope>
    <source>
        <strain evidence="8 9">ATCC 14501</strain>
    </source>
</reference>
<dbReference type="GeneID" id="61924791"/>
<dbReference type="InterPro" id="IPR051611">
    <property type="entry name" value="ECF_transporter_component"/>
</dbReference>
<proteinExistence type="predicted"/>
<dbReference type="Proteomes" id="UP000604383">
    <property type="component" value="Unassembled WGS sequence"/>
</dbReference>
<dbReference type="RefSeq" id="WP_008727066.1">
    <property type="nucleotide sequence ID" value="NZ_BAAACC010000030.1"/>
</dbReference>
<feature type="transmembrane region" description="Helical" evidence="6">
    <location>
        <begin position="214"/>
        <end position="233"/>
    </location>
</feature>
<dbReference type="PANTHER" id="PTHR34857:SF2">
    <property type="entry name" value="SLL0384 PROTEIN"/>
    <property type="match status" value="1"/>
</dbReference>
<evidence type="ECO:0000256" key="3">
    <source>
        <dbReference type="ARBA" id="ARBA00022692"/>
    </source>
</evidence>
<dbReference type="PANTHER" id="PTHR34857">
    <property type="entry name" value="SLL0384 PROTEIN"/>
    <property type="match status" value="1"/>
</dbReference>
<keyword evidence="2" id="KW-1003">Cell membrane</keyword>
<gene>
    <name evidence="8" type="ORF">G4D54_04600</name>
    <name evidence="7" type="ORF">GT664_13920</name>
</gene>
<keyword evidence="5 6" id="KW-0472">Membrane</keyword>
<name>A0AAP9SED5_CLOIN</name>
<feature type="transmembrane region" description="Helical" evidence="6">
    <location>
        <begin position="12"/>
        <end position="40"/>
    </location>
</feature>
<dbReference type="CDD" id="cd16914">
    <property type="entry name" value="EcfT"/>
    <property type="match status" value="1"/>
</dbReference>
<dbReference type="Pfam" id="PF02361">
    <property type="entry name" value="CbiQ"/>
    <property type="match status" value="1"/>
</dbReference>
<evidence type="ECO:0000256" key="1">
    <source>
        <dbReference type="ARBA" id="ARBA00004141"/>
    </source>
</evidence>
<dbReference type="EMBL" id="CP048838">
    <property type="protein sequence ID" value="QJA01753.1"/>
    <property type="molecule type" value="Genomic_DNA"/>
</dbReference>
<evidence type="ECO:0000256" key="2">
    <source>
        <dbReference type="ARBA" id="ARBA00022475"/>
    </source>
</evidence>
<evidence type="ECO:0000256" key="5">
    <source>
        <dbReference type="ARBA" id="ARBA00023136"/>
    </source>
</evidence>
<dbReference type="InterPro" id="IPR003339">
    <property type="entry name" value="ABC/ECF_trnsptr_transmembrane"/>
</dbReference>
<reference evidence="7" key="1">
    <citation type="journal article" date="2019" name="Nat. Med.">
        <title>A library of human gut bacterial isolates paired with longitudinal multiomics data enables mechanistic microbiome research.</title>
        <authorList>
            <person name="Poyet M."/>
            <person name="Groussin M."/>
            <person name="Gibbons S.M."/>
            <person name="Avila-Pacheco J."/>
            <person name="Jiang X."/>
            <person name="Kearney S.M."/>
            <person name="Perrotta A.R."/>
            <person name="Berdy B."/>
            <person name="Zhao S."/>
            <person name="Lieberman T.D."/>
            <person name="Swanson P.K."/>
            <person name="Smith M."/>
            <person name="Roesemann S."/>
            <person name="Alexander J.E."/>
            <person name="Rich S.A."/>
            <person name="Livny J."/>
            <person name="Vlamakis H."/>
            <person name="Clish C."/>
            <person name="Bullock K."/>
            <person name="Deik A."/>
            <person name="Scott J."/>
            <person name="Pierce K.A."/>
            <person name="Xavier R.J."/>
            <person name="Alm E.J."/>
        </authorList>
    </citation>
    <scope>NUCLEOTIDE SEQUENCE</scope>
    <source>
        <strain evidence="7">BIOML-A12</strain>
    </source>
</reference>
<evidence type="ECO:0000256" key="4">
    <source>
        <dbReference type="ARBA" id="ARBA00022989"/>
    </source>
</evidence>
<accession>A0AAP9SED5</accession>
<dbReference type="EMBL" id="WWTN01000024">
    <property type="protein sequence ID" value="MZH56815.1"/>
    <property type="molecule type" value="Genomic_DNA"/>
</dbReference>
<dbReference type="AlphaFoldDB" id="A0AAP9SED5"/>
<evidence type="ECO:0000313" key="8">
    <source>
        <dbReference type="EMBL" id="QJA01753.1"/>
    </source>
</evidence>
<dbReference type="Proteomes" id="UP000503330">
    <property type="component" value="Chromosome"/>
</dbReference>
<organism evidence="8 9">
    <name type="scientific">Clostridium innocuum</name>
    <dbReference type="NCBI Taxonomy" id="1522"/>
    <lineage>
        <taxon>Bacteria</taxon>
        <taxon>Bacillati</taxon>
        <taxon>Bacillota</taxon>
        <taxon>Clostridia</taxon>
        <taxon>Eubacteriales</taxon>
        <taxon>Clostridiaceae</taxon>
        <taxon>Clostridium</taxon>
    </lineage>
</organism>
<protein>
    <submittedName>
        <fullName evidence="8">Energy-coupling factor transporter transmembrane protein EcfT</fullName>
    </submittedName>
</protein>
<evidence type="ECO:0000313" key="9">
    <source>
        <dbReference type="Proteomes" id="UP000503330"/>
    </source>
</evidence>
<keyword evidence="3 6" id="KW-0812">Transmembrane</keyword>
<keyword evidence="4 6" id="KW-1133">Transmembrane helix</keyword>
<evidence type="ECO:0000313" key="7">
    <source>
        <dbReference type="EMBL" id="MZH56815.1"/>
    </source>
</evidence>
<comment type="subcellular location">
    <subcellularLocation>
        <location evidence="1">Membrane</location>
        <topology evidence="1">Multi-pass membrane protein</topology>
    </subcellularLocation>
</comment>